<dbReference type="EMBL" id="RPFW01000009">
    <property type="protein sequence ID" value="TVZ00323.1"/>
    <property type="molecule type" value="Genomic_DNA"/>
</dbReference>
<dbReference type="InterPro" id="IPR018584">
    <property type="entry name" value="GT87"/>
</dbReference>
<feature type="transmembrane region" description="Helical" evidence="8">
    <location>
        <begin position="316"/>
        <end position="336"/>
    </location>
</feature>
<feature type="transmembrane region" description="Helical" evidence="8">
    <location>
        <begin position="365"/>
        <end position="383"/>
    </location>
</feature>
<feature type="transmembrane region" description="Helical" evidence="8">
    <location>
        <begin position="189"/>
        <end position="207"/>
    </location>
</feature>
<feature type="transmembrane region" description="Helical" evidence="8">
    <location>
        <begin position="390"/>
        <end position="408"/>
    </location>
</feature>
<accession>A0A6P2BSS3</accession>
<dbReference type="Pfam" id="PF09594">
    <property type="entry name" value="GT87"/>
    <property type="match status" value="1"/>
</dbReference>
<comment type="subcellular location">
    <subcellularLocation>
        <location evidence="1">Cell membrane</location>
        <topology evidence="1">Multi-pass membrane protein</topology>
    </subcellularLocation>
</comment>
<dbReference type="Proteomes" id="UP000460272">
    <property type="component" value="Unassembled WGS sequence"/>
</dbReference>
<feature type="transmembrane region" description="Helical" evidence="8">
    <location>
        <begin position="139"/>
        <end position="160"/>
    </location>
</feature>
<keyword evidence="5 8" id="KW-1133">Transmembrane helix</keyword>
<evidence type="ECO:0000256" key="6">
    <source>
        <dbReference type="ARBA" id="ARBA00023136"/>
    </source>
</evidence>
<comment type="similarity">
    <text evidence="7">Belongs to the glycosyltransferase 87 family.</text>
</comment>
<feature type="transmembrane region" description="Helical" evidence="8">
    <location>
        <begin position="112"/>
        <end position="132"/>
    </location>
</feature>
<keyword evidence="10" id="KW-1185">Reference proteome</keyword>
<feature type="transmembrane region" description="Helical" evidence="8">
    <location>
        <begin position="219"/>
        <end position="244"/>
    </location>
</feature>
<keyword evidence="2" id="KW-1003">Cell membrane</keyword>
<organism evidence="9 10">
    <name type="scientific">Trebonia kvetii</name>
    <dbReference type="NCBI Taxonomy" id="2480626"/>
    <lineage>
        <taxon>Bacteria</taxon>
        <taxon>Bacillati</taxon>
        <taxon>Actinomycetota</taxon>
        <taxon>Actinomycetes</taxon>
        <taxon>Streptosporangiales</taxon>
        <taxon>Treboniaceae</taxon>
        <taxon>Trebonia</taxon>
    </lineage>
</organism>
<evidence type="ECO:0000256" key="8">
    <source>
        <dbReference type="SAM" id="Phobius"/>
    </source>
</evidence>
<protein>
    <submittedName>
        <fullName evidence="9">DUF2029 domain-containing protein</fullName>
    </submittedName>
</protein>
<keyword evidence="3" id="KW-0808">Transferase</keyword>
<gene>
    <name evidence="9" type="ORF">EAS64_37420</name>
</gene>
<keyword evidence="4 8" id="KW-0812">Transmembrane</keyword>
<evidence type="ECO:0000256" key="3">
    <source>
        <dbReference type="ARBA" id="ARBA00022679"/>
    </source>
</evidence>
<dbReference type="OrthoDB" id="9774600at2"/>
<feature type="transmembrane region" description="Helical" evidence="8">
    <location>
        <begin position="251"/>
        <end position="269"/>
    </location>
</feature>
<evidence type="ECO:0000256" key="4">
    <source>
        <dbReference type="ARBA" id="ARBA00022692"/>
    </source>
</evidence>
<evidence type="ECO:0000256" key="2">
    <source>
        <dbReference type="ARBA" id="ARBA00022475"/>
    </source>
</evidence>
<sequence length="501" mass="53154">MAGLAGGLAGASGAPDAPRAGDIVAGVNLAASEVPRAASAPGAKLLRAGAIAFAAVIVSWLIYAALSGPFGALNEVDLTVYKDGGLIVRHVTPYYDPHAYAPLYDWGGYSDLALKFTYTPFAAIAFAVASILNWTTLSIVSVVGNVVALVAALWFTFGGLGYADRRIRLGATLLAAAATFWLQPVVRTIYLGQVNLILTALILWDLLQPDVTASGRRRWWKGAATGVAAGVKLVPLIFVPYLLLTRRFREAVATLAGFAATVAVGFAVLPHDSSRWWLHGMFLADGNRAGFMGWAGNQSLRAIVTRFAGSVAAGQAPWIAVACVALLLGLAAACLLDRAGYPVPALLATALTGLLVSPVSWDHHWVWVAPAVAVTGHYALAAARRGARRGAIWLCGLAAFLLATFGAWPDAMWERARNLGSFSLGLLWAQPNTNPIKFATRGDQPSYVEYHWHGFQLLWGNAYILAGVLLLFLLLGLGFWLARRRQAAEASPHEPVAATIP</sequence>
<proteinExistence type="inferred from homology"/>
<feature type="transmembrane region" description="Helical" evidence="8">
    <location>
        <begin position="343"/>
        <end position="359"/>
    </location>
</feature>
<keyword evidence="6 8" id="KW-0472">Membrane</keyword>
<name>A0A6P2BSS3_9ACTN</name>
<dbReference type="GO" id="GO:0005886">
    <property type="term" value="C:plasma membrane"/>
    <property type="evidence" value="ECO:0007669"/>
    <property type="project" value="UniProtKB-SubCell"/>
</dbReference>
<comment type="caution">
    <text evidence="9">The sequence shown here is derived from an EMBL/GenBank/DDBJ whole genome shotgun (WGS) entry which is preliminary data.</text>
</comment>
<dbReference type="AlphaFoldDB" id="A0A6P2BSS3"/>
<evidence type="ECO:0000256" key="1">
    <source>
        <dbReference type="ARBA" id="ARBA00004651"/>
    </source>
</evidence>
<feature type="transmembrane region" description="Helical" evidence="8">
    <location>
        <begin position="462"/>
        <end position="482"/>
    </location>
</feature>
<reference evidence="9 10" key="1">
    <citation type="submission" date="2018-11" db="EMBL/GenBank/DDBJ databases">
        <title>Trebonia kvetii gen.nov., sp.nov., a novel acidophilic actinobacterium, and proposal of the new actinobacterial family Treboniaceae fam. nov.</title>
        <authorList>
            <person name="Rapoport D."/>
            <person name="Sagova-Mareckova M."/>
            <person name="Sedlacek I."/>
            <person name="Provaznik J."/>
            <person name="Kralova S."/>
            <person name="Pavlinic D."/>
            <person name="Benes V."/>
            <person name="Kopecky J."/>
        </authorList>
    </citation>
    <scope>NUCLEOTIDE SEQUENCE [LARGE SCALE GENOMIC DNA]</scope>
    <source>
        <strain evidence="9 10">15Tr583</strain>
    </source>
</reference>
<evidence type="ECO:0000313" key="10">
    <source>
        <dbReference type="Proteomes" id="UP000460272"/>
    </source>
</evidence>
<evidence type="ECO:0000256" key="7">
    <source>
        <dbReference type="ARBA" id="ARBA00024033"/>
    </source>
</evidence>
<dbReference type="GO" id="GO:0016758">
    <property type="term" value="F:hexosyltransferase activity"/>
    <property type="evidence" value="ECO:0007669"/>
    <property type="project" value="InterPro"/>
</dbReference>
<feature type="transmembrane region" description="Helical" evidence="8">
    <location>
        <begin position="45"/>
        <end position="66"/>
    </location>
</feature>
<evidence type="ECO:0000256" key="5">
    <source>
        <dbReference type="ARBA" id="ARBA00022989"/>
    </source>
</evidence>
<evidence type="ECO:0000313" key="9">
    <source>
        <dbReference type="EMBL" id="TVZ00323.1"/>
    </source>
</evidence>